<protein>
    <submittedName>
        <fullName evidence="3">Recombinase family protein</fullName>
    </submittedName>
</protein>
<evidence type="ECO:0000259" key="2">
    <source>
        <dbReference type="PROSITE" id="PS51736"/>
    </source>
</evidence>
<feature type="domain" description="Resolvase/invertase-type recombinase catalytic" evidence="2">
    <location>
        <begin position="3"/>
        <end position="135"/>
    </location>
</feature>
<evidence type="ECO:0000256" key="1">
    <source>
        <dbReference type="ARBA" id="ARBA00009913"/>
    </source>
</evidence>
<dbReference type="SUPFAM" id="SSF53041">
    <property type="entry name" value="Resolvase-like"/>
    <property type="match status" value="1"/>
</dbReference>
<dbReference type="PROSITE" id="PS51736">
    <property type="entry name" value="RECOMBINASES_3"/>
    <property type="match status" value="1"/>
</dbReference>
<dbReference type="PANTHER" id="PTHR30461:SF26">
    <property type="entry name" value="RESOLVASE HOMOLOG YNEB"/>
    <property type="match status" value="1"/>
</dbReference>
<evidence type="ECO:0000313" key="4">
    <source>
        <dbReference type="Proteomes" id="UP001501475"/>
    </source>
</evidence>
<dbReference type="InterPro" id="IPR006119">
    <property type="entry name" value="Resolv_N"/>
</dbReference>
<accession>A0ABP4X6H2</accession>
<dbReference type="SUPFAM" id="SSF46689">
    <property type="entry name" value="Homeodomain-like"/>
    <property type="match status" value="1"/>
</dbReference>
<dbReference type="PANTHER" id="PTHR30461">
    <property type="entry name" value="DNA-INVERTASE FROM LAMBDOID PROPHAGE"/>
    <property type="match status" value="1"/>
</dbReference>
<dbReference type="Pfam" id="PF00239">
    <property type="entry name" value="Resolvase"/>
    <property type="match status" value="1"/>
</dbReference>
<dbReference type="Proteomes" id="UP001501475">
    <property type="component" value="Unassembled WGS sequence"/>
</dbReference>
<keyword evidence="4" id="KW-1185">Reference proteome</keyword>
<dbReference type="InterPro" id="IPR009057">
    <property type="entry name" value="Homeodomain-like_sf"/>
</dbReference>
<dbReference type="InterPro" id="IPR050639">
    <property type="entry name" value="SSR_resolvase"/>
</dbReference>
<dbReference type="InterPro" id="IPR006120">
    <property type="entry name" value="Resolvase_HTH_dom"/>
</dbReference>
<dbReference type="Gene3D" id="3.40.50.1390">
    <property type="entry name" value="Resolvase, N-terminal catalytic domain"/>
    <property type="match status" value="1"/>
</dbReference>
<dbReference type="InterPro" id="IPR036162">
    <property type="entry name" value="Resolvase-like_N_sf"/>
</dbReference>
<dbReference type="CDD" id="cd03768">
    <property type="entry name" value="SR_ResInv"/>
    <property type="match status" value="1"/>
</dbReference>
<proteinExistence type="inferred from homology"/>
<dbReference type="Pfam" id="PF02796">
    <property type="entry name" value="HTH_7"/>
    <property type="match status" value="1"/>
</dbReference>
<comment type="similarity">
    <text evidence="1">Belongs to the site-specific recombinase resolvase family.</text>
</comment>
<sequence>MGQVVGYVRVSAVDQNEARQIAALGSVDRPFSDKVSGRTTDRPQLQELLAYVRDGDVVRVKSPDRLSRSTRDLLELVEKLQGKGAQVEFVDNPSLNTGTPQGEFLLTVLAACAQLELATLRERQAEGIAIAKQNGVYERTLRLTGEQIAQARKRIAADVPKAVVARELGVSRQTLYTALAGEGSYAVSEGDGTVES</sequence>
<gene>
    <name evidence="3" type="ORF">GCM10009810_29530</name>
</gene>
<dbReference type="RefSeq" id="WP_344067578.1">
    <property type="nucleotide sequence ID" value="NZ_BAAAPN010000059.1"/>
</dbReference>
<dbReference type="EMBL" id="BAAAPN010000059">
    <property type="protein sequence ID" value="GAA1769141.1"/>
    <property type="molecule type" value="Genomic_DNA"/>
</dbReference>
<organism evidence="3 4">
    <name type="scientific">Nostocoides vanveenii</name>
    <dbReference type="NCBI Taxonomy" id="330835"/>
    <lineage>
        <taxon>Bacteria</taxon>
        <taxon>Bacillati</taxon>
        <taxon>Actinomycetota</taxon>
        <taxon>Actinomycetes</taxon>
        <taxon>Micrococcales</taxon>
        <taxon>Intrasporangiaceae</taxon>
        <taxon>Nostocoides</taxon>
    </lineage>
</organism>
<dbReference type="Gene3D" id="1.10.10.60">
    <property type="entry name" value="Homeodomain-like"/>
    <property type="match status" value="1"/>
</dbReference>
<reference evidence="4" key="1">
    <citation type="journal article" date="2019" name="Int. J. Syst. Evol. Microbiol.">
        <title>The Global Catalogue of Microorganisms (GCM) 10K type strain sequencing project: providing services to taxonomists for standard genome sequencing and annotation.</title>
        <authorList>
            <consortium name="The Broad Institute Genomics Platform"/>
            <consortium name="The Broad Institute Genome Sequencing Center for Infectious Disease"/>
            <person name="Wu L."/>
            <person name="Ma J."/>
        </authorList>
    </citation>
    <scope>NUCLEOTIDE SEQUENCE [LARGE SCALE GENOMIC DNA]</scope>
    <source>
        <strain evidence="4">JCM 15591</strain>
    </source>
</reference>
<name>A0ABP4X6H2_9MICO</name>
<evidence type="ECO:0000313" key="3">
    <source>
        <dbReference type="EMBL" id="GAA1769141.1"/>
    </source>
</evidence>
<comment type="caution">
    <text evidence="3">The sequence shown here is derived from an EMBL/GenBank/DDBJ whole genome shotgun (WGS) entry which is preliminary data.</text>
</comment>
<dbReference type="SMART" id="SM00857">
    <property type="entry name" value="Resolvase"/>
    <property type="match status" value="1"/>
</dbReference>
<dbReference type="CDD" id="cd00569">
    <property type="entry name" value="HTH_Hin_like"/>
    <property type="match status" value="1"/>
</dbReference>